<name>A0A2U1UVX4_9GAMM</name>
<evidence type="ECO:0000313" key="2">
    <source>
        <dbReference type="Proteomes" id="UP000295985"/>
    </source>
</evidence>
<organism evidence="1 2">
    <name type="scientific">Brenneria nigrifluens DSM 30175 = ATCC 13028</name>
    <dbReference type="NCBI Taxonomy" id="1121120"/>
    <lineage>
        <taxon>Bacteria</taxon>
        <taxon>Pseudomonadati</taxon>
        <taxon>Pseudomonadota</taxon>
        <taxon>Gammaproteobacteria</taxon>
        <taxon>Enterobacterales</taxon>
        <taxon>Pectobacteriaceae</taxon>
        <taxon>Brenneria</taxon>
    </lineage>
</organism>
<gene>
    <name evidence="1" type="ORF">DDT54_00415</name>
</gene>
<dbReference type="AlphaFoldDB" id="A0A2U1UVX4"/>
<dbReference type="EMBL" id="QDKK01000001">
    <property type="protein sequence ID" value="PWC25834.1"/>
    <property type="molecule type" value="Genomic_DNA"/>
</dbReference>
<sequence>MAENSRTKYSEKEKFIMSLHSGTFKNFNTRDIMCNKKRRLKRLSPFWLYLKASGCHWERSGKFTDIYGNVNFDAESGKWLRIPANLRFHGKVKVTQTNKLSPNIVFQDNFYILPIAVGSIDVGKSPRIRIPRSTQFMSSVFLNTYHGKWPNNIRFIRKHFFWTYSYIRQLPDIFSVTGEMNLSGSKIKHFPAELKVNSDAIMLGITAKKLPDIMTLNNSLRLSFSTLK</sequence>
<accession>A0A2U1UVX4</accession>
<reference evidence="1 2" key="1">
    <citation type="submission" date="2018-04" db="EMBL/GenBank/DDBJ databases">
        <title>Brenneria corticis sp.nov.</title>
        <authorList>
            <person name="Li Y."/>
        </authorList>
    </citation>
    <scope>NUCLEOTIDE SEQUENCE [LARGE SCALE GENOMIC DNA]</scope>
    <source>
        <strain evidence="1 2">LMG 2694</strain>
    </source>
</reference>
<comment type="caution">
    <text evidence="1">The sequence shown here is derived from an EMBL/GenBank/DDBJ whole genome shotgun (WGS) entry which is preliminary data.</text>
</comment>
<protein>
    <submittedName>
        <fullName evidence="1">Uncharacterized protein</fullName>
    </submittedName>
</protein>
<evidence type="ECO:0000313" key="1">
    <source>
        <dbReference type="EMBL" id="PWC25834.1"/>
    </source>
</evidence>
<dbReference type="Proteomes" id="UP000295985">
    <property type="component" value="Unassembled WGS sequence"/>
</dbReference>
<proteinExistence type="predicted"/>